<evidence type="ECO:0000256" key="1">
    <source>
        <dbReference type="SAM" id="MobiDB-lite"/>
    </source>
</evidence>
<keyword evidence="2" id="KW-1133">Transmembrane helix</keyword>
<evidence type="ECO:0000313" key="4">
    <source>
        <dbReference type="Proteomes" id="UP001153069"/>
    </source>
</evidence>
<name>A0A9N8E7L8_9STRA</name>
<dbReference type="OrthoDB" id="41782at2759"/>
<dbReference type="Proteomes" id="UP001153069">
    <property type="component" value="Unassembled WGS sequence"/>
</dbReference>
<dbReference type="AlphaFoldDB" id="A0A9N8E7L8"/>
<reference evidence="3" key="1">
    <citation type="submission" date="2020-06" db="EMBL/GenBank/DDBJ databases">
        <authorList>
            <consortium name="Plant Systems Biology data submission"/>
        </authorList>
    </citation>
    <scope>NUCLEOTIDE SEQUENCE</scope>
    <source>
        <strain evidence="3">D6</strain>
    </source>
</reference>
<keyword evidence="2" id="KW-0472">Membrane</keyword>
<feature type="transmembrane region" description="Helical" evidence="2">
    <location>
        <begin position="191"/>
        <end position="212"/>
    </location>
</feature>
<sequence length="547" mass="59459">MKQQEQQQSAATNDAADDKTTEEERTGCNANTEFEDRGPEVLYGSIAPLPSVDELQRCHTSTGTPGTFAVAPIPFAINDPPVSMEPPMTGNLHGSIAPLPSVNELGRGHTSASTSTSTPGAFAVAPTHFAINDPPPPSMEPMASTADDSRLVEAELVTPPVEAIQVLSSDDLESQTKKDIPEPTTGHNKRWLLVSLLLCALVAALVVTLLLLMRESNEQVMAISMNDAGAANLSLPEIITPAPTYDYPCFSESLELNFALVENPQQDLFVMCPNSHIQIGIMRIPNVNNTYRNGQEPLYIVRSNVEVRCGLDGSSSNNCTLDGGTSQLVIMYYGENQYGITQQDVQNVTVRGITFTGTLDQHFQFGSASVLVANQPSQRYPIIDCRGNIPFSFFLVSIANSTFTNITYGSALFVAMDQVISIERSHFSGLKVVEDTRYCDLQGPVFCTNVMYCALESQCSMHATCLEDVEYFADAGLLIGSPQAEWDISSIHLANNGDLVLADRQLDANLFENCDSGVGQYNDDMFKTMECFDPEPLYDTSPVCPLL</sequence>
<evidence type="ECO:0000313" key="3">
    <source>
        <dbReference type="EMBL" id="CAB9515793.1"/>
    </source>
</evidence>
<feature type="compositionally biased region" description="Basic and acidic residues" evidence="1">
    <location>
        <begin position="16"/>
        <end position="26"/>
    </location>
</feature>
<gene>
    <name evidence="3" type="ORF">SEMRO_739_G195360.1</name>
</gene>
<comment type="caution">
    <text evidence="3">The sequence shown here is derived from an EMBL/GenBank/DDBJ whole genome shotgun (WGS) entry which is preliminary data.</text>
</comment>
<keyword evidence="2" id="KW-0812">Transmembrane</keyword>
<evidence type="ECO:0000256" key="2">
    <source>
        <dbReference type="SAM" id="Phobius"/>
    </source>
</evidence>
<dbReference type="EMBL" id="CAICTM010000738">
    <property type="protein sequence ID" value="CAB9515793.1"/>
    <property type="molecule type" value="Genomic_DNA"/>
</dbReference>
<keyword evidence="4" id="KW-1185">Reference proteome</keyword>
<proteinExistence type="predicted"/>
<organism evidence="3 4">
    <name type="scientific">Seminavis robusta</name>
    <dbReference type="NCBI Taxonomy" id="568900"/>
    <lineage>
        <taxon>Eukaryota</taxon>
        <taxon>Sar</taxon>
        <taxon>Stramenopiles</taxon>
        <taxon>Ochrophyta</taxon>
        <taxon>Bacillariophyta</taxon>
        <taxon>Bacillariophyceae</taxon>
        <taxon>Bacillariophycidae</taxon>
        <taxon>Naviculales</taxon>
        <taxon>Naviculaceae</taxon>
        <taxon>Seminavis</taxon>
    </lineage>
</organism>
<accession>A0A9N8E7L8</accession>
<feature type="region of interest" description="Disordered" evidence="1">
    <location>
        <begin position="1"/>
        <end position="41"/>
    </location>
</feature>
<protein>
    <submittedName>
        <fullName evidence="3">Uncharacterized protein</fullName>
    </submittedName>
</protein>